<proteinExistence type="predicted"/>
<evidence type="ECO:0000313" key="3">
    <source>
        <dbReference type="EMBL" id="PAA58223.1"/>
    </source>
</evidence>
<reference evidence="2 4" key="1">
    <citation type="submission" date="2017-06" db="EMBL/GenBank/DDBJ databases">
        <title>A platform for efficient transgenesis in Macrostomum lignano, a flatworm model organism for stem cell research.</title>
        <authorList>
            <person name="Berezikov E."/>
        </authorList>
    </citation>
    <scope>NUCLEOTIDE SEQUENCE [LARGE SCALE GENOMIC DNA]</scope>
    <source>
        <strain evidence="2">DV1</strain>
        <tissue evidence="2">Whole organism</tissue>
    </source>
</reference>
<evidence type="ECO:0000313" key="2">
    <source>
        <dbReference type="EMBL" id="PAA49184.1"/>
    </source>
</evidence>
<keyword evidence="4" id="KW-1185">Reference proteome</keyword>
<protein>
    <submittedName>
        <fullName evidence="2">Uncharacterized protein</fullName>
    </submittedName>
</protein>
<sequence>MSTENDFLRIKSSLEELDQVVQALRLGEECKDKKEETISEAKRFVTSLIQEALVELKTVHSNEDLKYRPKFIQAAALVILATFCPADTLTVQLDGCQKDSSRIRIRILGELLSSAFLQISCWRSSSPPNRGRISRPRLRKLPAVKGDDSPNLMWRYSDVSAELPDRYSSKITLATAMSLLLTELSKSFLKCQFKSVEIPCLIDLFKISSANNQNQIGSLIEEFYALVNVCLHEPYTHPEHSVTSETVAYDFSITNQNGKKIRYVSVKSINFNDRRPRKKSAFSFLSGEDELTVLLHDCNCREFCEQHPIWKLQIKLKPIPDDDARSVIPDEDGKQRLSKLLAGFKCHRKKDFMRILKAARCGTIYLVSGKLLFDLRFAFSSGSIHSILYCKEKSCLRRNLKCAIEEASKQQFEDEEGQNSSPEQIPAIVIDKESCA</sequence>
<evidence type="ECO:0000313" key="4">
    <source>
        <dbReference type="Proteomes" id="UP000215902"/>
    </source>
</evidence>
<dbReference type="Proteomes" id="UP000215902">
    <property type="component" value="Unassembled WGS sequence"/>
</dbReference>
<dbReference type="EMBL" id="NIVC01003955">
    <property type="protein sequence ID" value="PAA49184.1"/>
    <property type="molecule type" value="Genomic_DNA"/>
</dbReference>
<gene>
    <name evidence="3" type="ORF">BOX15_Mlig026431g1</name>
    <name evidence="2" type="ORF">BOX15_Mlig026431g2</name>
</gene>
<comment type="caution">
    <text evidence="2">The sequence shown here is derived from an EMBL/GenBank/DDBJ whole genome shotgun (WGS) entry which is preliminary data.</text>
</comment>
<feature type="region of interest" description="Disordered" evidence="1">
    <location>
        <begin position="410"/>
        <end position="436"/>
    </location>
</feature>
<evidence type="ECO:0000256" key="1">
    <source>
        <dbReference type="SAM" id="MobiDB-lite"/>
    </source>
</evidence>
<name>A0A267DKJ9_9PLAT</name>
<dbReference type="EMBL" id="NIVC01002397">
    <property type="protein sequence ID" value="PAA58223.1"/>
    <property type="molecule type" value="Genomic_DNA"/>
</dbReference>
<organism evidence="2 4">
    <name type="scientific">Macrostomum lignano</name>
    <dbReference type="NCBI Taxonomy" id="282301"/>
    <lineage>
        <taxon>Eukaryota</taxon>
        <taxon>Metazoa</taxon>
        <taxon>Spiralia</taxon>
        <taxon>Lophotrochozoa</taxon>
        <taxon>Platyhelminthes</taxon>
        <taxon>Rhabditophora</taxon>
        <taxon>Macrostomorpha</taxon>
        <taxon>Macrostomida</taxon>
        <taxon>Macrostomidae</taxon>
        <taxon>Macrostomum</taxon>
    </lineage>
</organism>
<accession>A0A267DKJ9</accession>
<dbReference type="STRING" id="282301.A0A267DKJ9"/>
<dbReference type="AlphaFoldDB" id="A0A267DKJ9"/>